<keyword evidence="3" id="KW-1185">Reference proteome</keyword>
<dbReference type="Pfam" id="PF20172">
    <property type="entry name" value="DUF6538"/>
    <property type="match status" value="1"/>
</dbReference>
<feature type="domain" description="DUF6538" evidence="1">
    <location>
        <begin position="4"/>
        <end position="61"/>
    </location>
</feature>
<dbReference type="OrthoDB" id="9784724at2"/>
<evidence type="ECO:0000313" key="3">
    <source>
        <dbReference type="Proteomes" id="UP000388235"/>
    </source>
</evidence>
<name>A0A5Q2QEQ2_9GAMM</name>
<reference evidence="2 3" key="1">
    <citation type="submission" date="2019-11" db="EMBL/GenBank/DDBJ databases">
        <authorList>
            <person name="Khan S.A."/>
            <person name="Jeon C.O."/>
            <person name="Chun B.H."/>
        </authorList>
    </citation>
    <scope>NUCLEOTIDE SEQUENCE [LARGE SCALE GENOMIC DNA]</scope>
    <source>
        <strain evidence="2 3">IMCC 1097</strain>
    </source>
</reference>
<organism evidence="2 3">
    <name type="scientific">Litorivicinus lipolyticus</name>
    <dbReference type="NCBI Taxonomy" id="418701"/>
    <lineage>
        <taxon>Bacteria</taxon>
        <taxon>Pseudomonadati</taxon>
        <taxon>Pseudomonadota</taxon>
        <taxon>Gammaproteobacteria</taxon>
        <taxon>Oceanospirillales</taxon>
        <taxon>Litorivicinaceae</taxon>
        <taxon>Litorivicinus</taxon>
    </lineage>
</organism>
<evidence type="ECO:0000313" key="2">
    <source>
        <dbReference type="EMBL" id="QGG79495.1"/>
    </source>
</evidence>
<sequence length="332" mass="37260">MANYLLKRGNLWWVQRKFPVDVKDQLGTFFRKSLSTEDADAARLAVPQRMREFDALIGQVRMARDEGDLFANADEQPALDQMLVRYQGQVLSGLSNAAQRRHLRVLEAFGAFVGLNLTAQQLASRAKPVVEQWLLPSFGHTDAGRRALNVLIAFYDWVVECGYAQPPNAFSGYRIRPIKSVVVSRKAWTDNECELVLTSLLAEAERPANVLARDNAWRLAWVVLLGLSSGDTLHFVCEAQRQTHFKALSADWHKTRACWPEIDPYWVPGLSPGGPDGRRSWQLQKALGRRLTSLPGSLTYTGLRHAAANQVRPDFDAWLARLQAIDLSPAQA</sequence>
<dbReference type="Proteomes" id="UP000388235">
    <property type="component" value="Chromosome"/>
</dbReference>
<dbReference type="AlphaFoldDB" id="A0A5Q2QEQ2"/>
<dbReference type="InterPro" id="IPR046668">
    <property type="entry name" value="DUF6538"/>
</dbReference>
<gene>
    <name evidence="2" type="ORF">GH975_02490</name>
</gene>
<proteinExistence type="predicted"/>
<evidence type="ECO:0000259" key="1">
    <source>
        <dbReference type="Pfam" id="PF20172"/>
    </source>
</evidence>
<protein>
    <recommendedName>
        <fullName evidence="1">DUF6538 domain-containing protein</fullName>
    </recommendedName>
</protein>
<dbReference type="KEGG" id="llp:GH975_02490"/>
<accession>A0A5Q2QEQ2</accession>
<dbReference type="EMBL" id="CP045871">
    <property type="protein sequence ID" value="QGG79495.1"/>
    <property type="molecule type" value="Genomic_DNA"/>
</dbReference>
<dbReference type="RefSeq" id="WP_153712999.1">
    <property type="nucleotide sequence ID" value="NZ_CP045871.1"/>
</dbReference>